<dbReference type="PROSITE" id="PS01219">
    <property type="entry name" value="AMMONIUM_TRANSP"/>
    <property type="match status" value="1"/>
</dbReference>
<feature type="transmembrane region" description="Helical" evidence="8">
    <location>
        <begin position="389"/>
        <end position="412"/>
    </location>
</feature>
<keyword evidence="3 8" id="KW-0813">Transport</keyword>
<keyword evidence="4 8" id="KW-0812">Transmembrane</keyword>
<dbReference type="GO" id="GO:0008519">
    <property type="term" value="F:ammonium channel activity"/>
    <property type="evidence" value="ECO:0007669"/>
    <property type="project" value="InterPro"/>
</dbReference>
<protein>
    <recommendedName>
        <fullName evidence="8">Ammonium transporter</fullName>
    </recommendedName>
</protein>
<comment type="caution">
    <text evidence="10">The sequence shown here is derived from an EMBL/GenBank/DDBJ whole genome shotgun (WGS) entry which is preliminary data.</text>
</comment>
<evidence type="ECO:0000256" key="8">
    <source>
        <dbReference type="RuleBase" id="RU362002"/>
    </source>
</evidence>
<evidence type="ECO:0000259" key="9">
    <source>
        <dbReference type="Pfam" id="PF00909"/>
    </source>
</evidence>
<dbReference type="OrthoDB" id="534912at2759"/>
<dbReference type="InterPro" id="IPR024041">
    <property type="entry name" value="NH4_transpt_AmtB-like_dom"/>
</dbReference>
<dbReference type="Pfam" id="PF00909">
    <property type="entry name" value="Ammonium_transp"/>
    <property type="match status" value="1"/>
</dbReference>
<feature type="transmembrane region" description="Helical" evidence="8">
    <location>
        <begin position="321"/>
        <end position="340"/>
    </location>
</feature>
<evidence type="ECO:0000256" key="7">
    <source>
        <dbReference type="ARBA" id="ARBA00023177"/>
    </source>
</evidence>
<dbReference type="Proteomes" id="UP000678393">
    <property type="component" value="Unassembled WGS sequence"/>
</dbReference>
<proteinExistence type="inferred from homology"/>
<sequence length="526" mass="56987">MSTMSFFNETMATVAPPTTRYKTVLESNLDQMYMILMGLLIQLMQCGFAFLEAGVVPSVNTTNIVMKNALDACIAGVAYWLVGFAFAFGPGNNFIGWTYFALAYHPDNELAHVFLELVIAATCSTIVSGSVAGRCKMIAYIIYSFVITGFIYPIVTRWVWNPDGWLISGQMYNITGVPEIIGFYDFSGSGAVHLCGGTSALVSAVILGARIGRFDNGHELPPHMKGHNVPYVGYGAMILLIGFMAFNGGSVMSVSKEGDGAAMSLSIVNTMISAGCAGYTSLFVRKIIFPNHKWSVFNTVNGAVCGMVAICASCNCVRPWAALVIGVISGCCFNVTAWLVAKSKIDDPADSVGIHFSGGIWGLIAYAFLKYETGILYAWDRRSGMLLAWQLAGIAAIILWTGGLSIILFGGLKYSGLFRVSPEVEKTGSDLPEHDEAAYQVDITCLSHDLQMKLNYIFENVSVPPKMSYTKDGKEAAYDAELKVMNNLQPTFVSSPDHESNLTLSYNRPQAQVNAGFTEGVERTPL</sequence>
<dbReference type="PANTHER" id="PTHR11730">
    <property type="entry name" value="AMMONIUM TRANSPORTER"/>
    <property type="match status" value="1"/>
</dbReference>
<dbReference type="Gene3D" id="1.10.3430.10">
    <property type="entry name" value="Ammonium transporter AmtB like domains"/>
    <property type="match status" value="1"/>
</dbReference>
<accession>A0A8S3ZCC6</accession>
<dbReference type="AlphaFoldDB" id="A0A8S3ZCC6"/>
<keyword evidence="6 8" id="KW-0472">Membrane</keyword>
<dbReference type="SUPFAM" id="SSF111352">
    <property type="entry name" value="Ammonium transporter"/>
    <property type="match status" value="1"/>
</dbReference>
<feature type="transmembrane region" description="Helical" evidence="8">
    <location>
        <begin position="32"/>
        <end position="56"/>
    </location>
</feature>
<dbReference type="InterPro" id="IPR029020">
    <property type="entry name" value="Ammonium/urea_transptr"/>
</dbReference>
<dbReference type="GO" id="GO:0005886">
    <property type="term" value="C:plasma membrane"/>
    <property type="evidence" value="ECO:0007669"/>
    <property type="project" value="UniProtKB-SubCell"/>
</dbReference>
<dbReference type="EMBL" id="CAJHNH020001826">
    <property type="protein sequence ID" value="CAG5124632.1"/>
    <property type="molecule type" value="Genomic_DNA"/>
</dbReference>
<evidence type="ECO:0000313" key="11">
    <source>
        <dbReference type="Proteomes" id="UP000678393"/>
    </source>
</evidence>
<dbReference type="GO" id="GO:0097272">
    <property type="term" value="P:ammonium homeostasis"/>
    <property type="evidence" value="ECO:0007669"/>
    <property type="project" value="TreeGrafter"/>
</dbReference>
<feature type="transmembrane region" description="Helical" evidence="8">
    <location>
        <begin position="352"/>
        <end position="369"/>
    </location>
</feature>
<keyword evidence="5 8" id="KW-1133">Transmembrane helix</keyword>
<feature type="transmembrane region" description="Helical" evidence="8">
    <location>
        <begin position="138"/>
        <end position="160"/>
    </location>
</feature>
<comment type="subcellular location">
    <subcellularLocation>
        <location evidence="8">Cell membrane</location>
        <topology evidence="8">Multi-pass membrane protein</topology>
    </subcellularLocation>
    <subcellularLocation>
        <location evidence="1">Membrane</location>
        <topology evidence="1">Multi-pass membrane protein</topology>
    </subcellularLocation>
</comment>
<feature type="domain" description="Ammonium transporter AmtB-like" evidence="9">
    <location>
        <begin position="33"/>
        <end position="439"/>
    </location>
</feature>
<feature type="transmembrane region" description="Helical" evidence="8">
    <location>
        <begin position="68"/>
        <end position="90"/>
    </location>
</feature>
<evidence type="ECO:0000256" key="2">
    <source>
        <dbReference type="ARBA" id="ARBA00005887"/>
    </source>
</evidence>
<dbReference type="InterPro" id="IPR018047">
    <property type="entry name" value="Ammonium_transpt_CS"/>
</dbReference>
<dbReference type="InterPro" id="IPR001905">
    <property type="entry name" value="Ammonium_transpt"/>
</dbReference>
<feature type="transmembrane region" description="Helical" evidence="8">
    <location>
        <begin position="261"/>
        <end position="284"/>
    </location>
</feature>
<evidence type="ECO:0000256" key="6">
    <source>
        <dbReference type="ARBA" id="ARBA00023136"/>
    </source>
</evidence>
<evidence type="ECO:0000313" key="10">
    <source>
        <dbReference type="EMBL" id="CAG5124632.1"/>
    </source>
</evidence>
<evidence type="ECO:0000256" key="4">
    <source>
        <dbReference type="ARBA" id="ARBA00022692"/>
    </source>
</evidence>
<feature type="transmembrane region" description="Helical" evidence="8">
    <location>
        <begin position="110"/>
        <end position="131"/>
    </location>
</feature>
<comment type="similarity">
    <text evidence="2 8">Belongs to the ammonia transporter channel (TC 1.A.11.2) family.</text>
</comment>
<evidence type="ECO:0000256" key="1">
    <source>
        <dbReference type="ARBA" id="ARBA00004141"/>
    </source>
</evidence>
<dbReference type="NCBIfam" id="TIGR00836">
    <property type="entry name" value="amt"/>
    <property type="match status" value="1"/>
</dbReference>
<reference evidence="10" key="1">
    <citation type="submission" date="2021-04" db="EMBL/GenBank/DDBJ databases">
        <authorList>
            <consortium name="Molecular Ecology Group"/>
        </authorList>
    </citation>
    <scope>NUCLEOTIDE SEQUENCE</scope>
</reference>
<feature type="transmembrane region" description="Helical" evidence="8">
    <location>
        <begin position="191"/>
        <end position="211"/>
    </location>
</feature>
<organism evidence="10 11">
    <name type="scientific">Candidula unifasciata</name>
    <dbReference type="NCBI Taxonomy" id="100452"/>
    <lineage>
        <taxon>Eukaryota</taxon>
        <taxon>Metazoa</taxon>
        <taxon>Spiralia</taxon>
        <taxon>Lophotrochozoa</taxon>
        <taxon>Mollusca</taxon>
        <taxon>Gastropoda</taxon>
        <taxon>Heterobranchia</taxon>
        <taxon>Euthyneura</taxon>
        <taxon>Panpulmonata</taxon>
        <taxon>Eupulmonata</taxon>
        <taxon>Stylommatophora</taxon>
        <taxon>Helicina</taxon>
        <taxon>Helicoidea</taxon>
        <taxon>Geomitridae</taxon>
        <taxon>Candidula</taxon>
    </lineage>
</organism>
<feature type="transmembrane region" description="Helical" evidence="8">
    <location>
        <begin position="231"/>
        <end position="249"/>
    </location>
</feature>
<gene>
    <name evidence="10" type="ORF">CUNI_LOCUS10190</name>
</gene>
<dbReference type="PANTHER" id="PTHR11730:SF6">
    <property type="entry name" value="AMMONIUM TRANSPORTER"/>
    <property type="match status" value="1"/>
</dbReference>
<evidence type="ECO:0000256" key="5">
    <source>
        <dbReference type="ARBA" id="ARBA00022989"/>
    </source>
</evidence>
<name>A0A8S3ZCC6_9EUPU</name>
<keyword evidence="7 8" id="KW-0924">Ammonia transport</keyword>
<evidence type="ECO:0000256" key="3">
    <source>
        <dbReference type="ARBA" id="ARBA00022448"/>
    </source>
</evidence>
<keyword evidence="11" id="KW-1185">Reference proteome</keyword>